<evidence type="ECO:0000313" key="3">
    <source>
        <dbReference type="Proteomes" id="UP001221686"/>
    </source>
</evidence>
<dbReference type="SUPFAM" id="SSF46955">
    <property type="entry name" value="Putative DNA-binding domain"/>
    <property type="match status" value="1"/>
</dbReference>
<gene>
    <name evidence="2" type="ORF">POL25_04945</name>
</gene>
<dbReference type="Proteomes" id="UP001221686">
    <property type="component" value="Unassembled WGS sequence"/>
</dbReference>
<dbReference type="Pfam" id="PF13411">
    <property type="entry name" value="MerR_1"/>
    <property type="match status" value="1"/>
</dbReference>
<protein>
    <recommendedName>
        <fullName evidence="1">HTH merR-type domain-containing protein</fullName>
    </recommendedName>
</protein>
<comment type="caution">
    <text evidence="2">The sequence shown here is derived from an EMBL/GenBank/DDBJ whole genome shotgun (WGS) entry which is preliminary data.</text>
</comment>
<proteinExistence type="predicted"/>
<keyword evidence="3" id="KW-1185">Reference proteome</keyword>
<feature type="domain" description="HTH merR-type" evidence="1">
    <location>
        <begin position="6"/>
        <end position="77"/>
    </location>
</feature>
<evidence type="ECO:0000259" key="1">
    <source>
        <dbReference type="Pfam" id="PF13411"/>
    </source>
</evidence>
<reference evidence="2 3" key="1">
    <citation type="submission" date="2022-11" db="EMBL/GenBank/DDBJ databases">
        <title>Minimal conservation of predation-associated metabolite biosynthetic gene clusters underscores biosynthetic potential of Myxococcota including descriptions for ten novel species: Archangium lansinium sp. nov., Myxococcus landrumus sp. nov., Nannocystis bai.</title>
        <authorList>
            <person name="Ahearne A."/>
            <person name="Stevens C."/>
            <person name="Dowd S."/>
        </authorList>
    </citation>
    <scope>NUCLEOTIDE SEQUENCE [LARGE SCALE GENOMIC DNA]</scope>
    <source>
        <strain evidence="2 3">BB15-2</strain>
    </source>
</reference>
<dbReference type="InterPro" id="IPR000551">
    <property type="entry name" value="MerR-type_HTH_dom"/>
</dbReference>
<organism evidence="2 3">
    <name type="scientific">Nannocystis bainbridge</name>
    <dbReference type="NCBI Taxonomy" id="2995303"/>
    <lineage>
        <taxon>Bacteria</taxon>
        <taxon>Pseudomonadati</taxon>
        <taxon>Myxococcota</taxon>
        <taxon>Polyangia</taxon>
        <taxon>Nannocystales</taxon>
        <taxon>Nannocystaceae</taxon>
        <taxon>Nannocystis</taxon>
    </lineage>
</organism>
<dbReference type="InterPro" id="IPR009061">
    <property type="entry name" value="DNA-bd_dom_put_sf"/>
</dbReference>
<dbReference type="RefSeq" id="WP_272084673.1">
    <property type="nucleotide sequence ID" value="NZ_JAQNDL010000001.1"/>
</dbReference>
<sequence>MSFPLTTEELAKMADLTVPTIREWRKLGLFVGVKTTKKGGSGGVRILWAASAADRVVEIVKLKGEGWGNDALREKFEAEAQAQQNR</sequence>
<evidence type="ECO:0000313" key="2">
    <source>
        <dbReference type="EMBL" id="MDC0716226.1"/>
    </source>
</evidence>
<accession>A0ABT5DRQ5</accession>
<dbReference type="Gene3D" id="1.10.1660.10">
    <property type="match status" value="1"/>
</dbReference>
<dbReference type="EMBL" id="JAQNDL010000001">
    <property type="protein sequence ID" value="MDC0716226.1"/>
    <property type="molecule type" value="Genomic_DNA"/>
</dbReference>
<name>A0ABT5DRQ5_9BACT</name>